<accession>A0ABW0HXQ4</accession>
<dbReference type="InterPro" id="IPR029052">
    <property type="entry name" value="Metallo-depent_PP-like"/>
</dbReference>
<keyword evidence="1" id="KW-0378">Hydrolase</keyword>
<dbReference type="GO" id="GO:0004527">
    <property type="term" value="F:exonuclease activity"/>
    <property type="evidence" value="ECO:0007669"/>
    <property type="project" value="UniProtKB-KW"/>
</dbReference>
<dbReference type="EMBL" id="JBHSMI010000030">
    <property type="protein sequence ID" value="MFC5405733.1"/>
    <property type="molecule type" value="Genomic_DNA"/>
</dbReference>
<dbReference type="Pfam" id="PF00149">
    <property type="entry name" value="Metallophos"/>
    <property type="match status" value="1"/>
</dbReference>
<sequence length="435" mass="47908">MTTARGGAAFTFVHAADLHLDSPFVGLSKAPQTVRDRLRESTFAALQGLCTLVRQERPDFVVIAGDLFDAADRSLRAQLRLQRALADIVSTGSAVYVVHGNHDPESGRKAKLDWPEGVNVFSSGDVECLPAFNRAGELVAHVYGISYATAAVSDNLALRFHIREGAPFHLALLHANVDGDAKHDNYAPCKLEELSASGFDYWALGHVHDRRVLREYPHVVYPGNTQGRNIKETGPKGAYVVSVSDTGRVAMKFRDLADVVWQEAAVSIEGIGTEQELKHRLLATAEKVQADAAGRPVVARFRLEGRGSLHEKLLQPNVADEWLEELREWLGVPEETDGWLWPDSIVVRTGGVWSLESVSGEEGFLGELLRIGLSVANDEALTRTLLEEAAEALATQPRLRDWLQKRTYEERSAWVRQAMELSASYLREGEANDGA</sequence>
<dbReference type="InterPro" id="IPR004843">
    <property type="entry name" value="Calcineurin-like_PHP"/>
</dbReference>
<dbReference type="SUPFAM" id="SSF56300">
    <property type="entry name" value="Metallo-dependent phosphatases"/>
    <property type="match status" value="1"/>
</dbReference>
<dbReference type="InterPro" id="IPR050535">
    <property type="entry name" value="DNA_Repair-Maintenance_Comp"/>
</dbReference>
<proteinExistence type="predicted"/>
<dbReference type="Proteomes" id="UP001596113">
    <property type="component" value="Unassembled WGS sequence"/>
</dbReference>
<evidence type="ECO:0000313" key="4">
    <source>
        <dbReference type="Proteomes" id="UP001596113"/>
    </source>
</evidence>
<reference evidence="4" key="1">
    <citation type="journal article" date="2019" name="Int. J. Syst. Evol. Microbiol.">
        <title>The Global Catalogue of Microorganisms (GCM) 10K type strain sequencing project: providing services to taxonomists for standard genome sequencing and annotation.</title>
        <authorList>
            <consortium name="The Broad Institute Genomics Platform"/>
            <consortium name="The Broad Institute Genome Sequencing Center for Infectious Disease"/>
            <person name="Wu L."/>
            <person name="Ma J."/>
        </authorList>
    </citation>
    <scope>NUCLEOTIDE SEQUENCE [LARGE SCALE GENOMIC DNA]</scope>
    <source>
        <strain evidence="4">CGMCC 1.18575</strain>
    </source>
</reference>
<evidence type="ECO:0000313" key="3">
    <source>
        <dbReference type="EMBL" id="MFC5405733.1"/>
    </source>
</evidence>
<dbReference type="PANTHER" id="PTHR30337">
    <property type="entry name" value="COMPONENT OF ATP-DEPENDENT DSDNA EXONUCLEASE"/>
    <property type="match status" value="1"/>
</dbReference>
<dbReference type="InterPro" id="IPR041796">
    <property type="entry name" value="Mre11_N"/>
</dbReference>
<name>A0ABW0HXQ4_9BACL</name>
<protein>
    <submittedName>
        <fullName evidence="3">Exonuclease SbcCD subunit D</fullName>
    </submittedName>
</protein>
<keyword evidence="4" id="KW-1185">Reference proteome</keyword>
<keyword evidence="3" id="KW-0269">Exonuclease</keyword>
<evidence type="ECO:0000256" key="1">
    <source>
        <dbReference type="ARBA" id="ARBA00022801"/>
    </source>
</evidence>
<dbReference type="RefSeq" id="WP_378137278.1">
    <property type="nucleotide sequence ID" value="NZ_JBHSMI010000030.1"/>
</dbReference>
<evidence type="ECO:0000259" key="2">
    <source>
        <dbReference type="Pfam" id="PF00149"/>
    </source>
</evidence>
<organism evidence="3 4">
    <name type="scientific">Cohnella soli</name>
    <dbReference type="NCBI Taxonomy" id="425005"/>
    <lineage>
        <taxon>Bacteria</taxon>
        <taxon>Bacillati</taxon>
        <taxon>Bacillota</taxon>
        <taxon>Bacilli</taxon>
        <taxon>Bacillales</taxon>
        <taxon>Paenibacillaceae</taxon>
        <taxon>Cohnella</taxon>
    </lineage>
</organism>
<gene>
    <name evidence="3" type="ORF">ACFPOF_23560</name>
</gene>
<dbReference type="Gene3D" id="3.60.21.10">
    <property type="match status" value="1"/>
</dbReference>
<dbReference type="InterPro" id="IPR014576">
    <property type="entry name" value="Pesterase_YhaO"/>
</dbReference>
<feature type="domain" description="Calcineurin-like phosphoesterase" evidence="2">
    <location>
        <begin position="11"/>
        <end position="209"/>
    </location>
</feature>
<dbReference type="PANTHER" id="PTHR30337:SF7">
    <property type="entry name" value="PHOSPHOESTERASE"/>
    <property type="match status" value="1"/>
</dbReference>
<comment type="caution">
    <text evidence="3">The sequence shown here is derived from an EMBL/GenBank/DDBJ whole genome shotgun (WGS) entry which is preliminary data.</text>
</comment>
<dbReference type="CDD" id="cd00840">
    <property type="entry name" value="MPP_Mre11_N"/>
    <property type="match status" value="1"/>
</dbReference>
<keyword evidence="3" id="KW-0540">Nuclease</keyword>
<dbReference type="PIRSF" id="PIRSF033091">
    <property type="entry name" value="Pesterase_YhaO"/>
    <property type="match status" value="1"/>
</dbReference>